<evidence type="ECO:0000313" key="9">
    <source>
        <dbReference type="Proteomes" id="UP001180825"/>
    </source>
</evidence>
<organism evidence="8 9">
    <name type="scientific">Roseateles asaccharophilus</name>
    <dbReference type="NCBI Taxonomy" id="582607"/>
    <lineage>
        <taxon>Bacteria</taxon>
        <taxon>Pseudomonadati</taxon>
        <taxon>Pseudomonadota</taxon>
        <taxon>Betaproteobacteria</taxon>
        <taxon>Burkholderiales</taxon>
        <taxon>Sphaerotilaceae</taxon>
        <taxon>Roseateles</taxon>
    </lineage>
</organism>
<evidence type="ECO:0000313" key="8">
    <source>
        <dbReference type="EMBL" id="MDR7334179.1"/>
    </source>
</evidence>
<sequence>MGVLTPLGEHLRRSRLLRFGLVGCVGFVTDAGVTLLLHTRLGLGEALARVLGFLVAATVTWWLNRRFTFQAEGGASSWLRYVVLTSTGAFINIACYLVVVQLLGATPLVLLLGVAVGSIVALGFNFWVSHNWVFATPRPPR</sequence>
<comment type="caution">
    <text evidence="8">The sequence shown here is derived from an EMBL/GenBank/DDBJ whole genome shotgun (WGS) entry which is preliminary data.</text>
</comment>
<feature type="transmembrane region" description="Helical" evidence="6">
    <location>
        <begin position="46"/>
        <end position="63"/>
    </location>
</feature>
<evidence type="ECO:0000256" key="6">
    <source>
        <dbReference type="SAM" id="Phobius"/>
    </source>
</evidence>
<dbReference type="Proteomes" id="UP001180825">
    <property type="component" value="Unassembled WGS sequence"/>
</dbReference>
<gene>
    <name evidence="8" type="ORF">J2X21_003331</name>
</gene>
<evidence type="ECO:0000256" key="1">
    <source>
        <dbReference type="ARBA" id="ARBA00004141"/>
    </source>
</evidence>
<reference evidence="8 9" key="1">
    <citation type="submission" date="2023-07" db="EMBL/GenBank/DDBJ databases">
        <title>Sorghum-associated microbial communities from plants grown in Nebraska, USA.</title>
        <authorList>
            <person name="Schachtman D."/>
        </authorList>
    </citation>
    <scope>NUCLEOTIDE SEQUENCE [LARGE SCALE GENOMIC DNA]</scope>
    <source>
        <strain evidence="8 9">BE316</strain>
    </source>
</reference>
<evidence type="ECO:0000256" key="4">
    <source>
        <dbReference type="ARBA" id="ARBA00022989"/>
    </source>
</evidence>
<evidence type="ECO:0000256" key="3">
    <source>
        <dbReference type="ARBA" id="ARBA00022692"/>
    </source>
</evidence>
<comment type="similarity">
    <text evidence="2">Belongs to the GtrA family.</text>
</comment>
<keyword evidence="9" id="KW-1185">Reference proteome</keyword>
<dbReference type="InterPro" id="IPR007267">
    <property type="entry name" value="GtrA_DPMS_TM"/>
</dbReference>
<dbReference type="PANTHER" id="PTHR38459">
    <property type="entry name" value="PROPHAGE BACTOPRENOL-LINKED GLUCOSE TRANSLOCASE HOMOLOG"/>
    <property type="match status" value="1"/>
</dbReference>
<dbReference type="EMBL" id="JAVDXV010000006">
    <property type="protein sequence ID" value="MDR7334179.1"/>
    <property type="molecule type" value="Genomic_DNA"/>
</dbReference>
<protein>
    <submittedName>
        <fullName evidence="8">Flippase GtrA</fullName>
    </submittedName>
</protein>
<dbReference type="InterPro" id="IPR051401">
    <property type="entry name" value="GtrA_CellWall_Glycosyl"/>
</dbReference>
<evidence type="ECO:0000259" key="7">
    <source>
        <dbReference type="Pfam" id="PF04138"/>
    </source>
</evidence>
<name>A0ABU2AAI6_9BURK</name>
<evidence type="ECO:0000256" key="5">
    <source>
        <dbReference type="ARBA" id="ARBA00023136"/>
    </source>
</evidence>
<accession>A0ABU2AAI6</accession>
<feature type="transmembrane region" description="Helical" evidence="6">
    <location>
        <begin position="78"/>
        <end position="99"/>
    </location>
</feature>
<evidence type="ECO:0000256" key="2">
    <source>
        <dbReference type="ARBA" id="ARBA00009399"/>
    </source>
</evidence>
<feature type="transmembrane region" description="Helical" evidence="6">
    <location>
        <begin position="16"/>
        <end position="37"/>
    </location>
</feature>
<proteinExistence type="inferred from homology"/>
<feature type="transmembrane region" description="Helical" evidence="6">
    <location>
        <begin position="108"/>
        <end position="128"/>
    </location>
</feature>
<feature type="domain" description="GtrA/DPMS transmembrane" evidence="7">
    <location>
        <begin position="18"/>
        <end position="134"/>
    </location>
</feature>
<keyword evidence="5 6" id="KW-0472">Membrane</keyword>
<dbReference type="RefSeq" id="WP_310330452.1">
    <property type="nucleotide sequence ID" value="NZ_JAVDXV010000006.1"/>
</dbReference>
<comment type="subcellular location">
    <subcellularLocation>
        <location evidence="1">Membrane</location>
        <topology evidence="1">Multi-pass membrane protein</topology>
    </subcellularLocation>
</comment>
<keyword evidence="4 6" id="KW-1133">Transmembrane helix</keyword>
<dbReference type="Pfam" id="PF04138">
    <property type="entry name" value="GtrA_DPMS_TM"/>
    <property type="match status" value="1"/>
</dbReference>
<dbReference type="PANTHER" id="PTHR38459:SF1">
    <property type="entry name" value="PROPHAGE BACTOPRENOL-LINKED GLUCOSE TRANSLOCASE HOMOLOG"/>
    <property type="match status" value="1"/>
</dbReference>
<keyword evidence="3 6" id="KW-0812">Transmembrane</keyword>